<dbReference type="STRING" id="310781.SAMN05216259_107351"/>
<protein>
    <submittedName>
        <fullName evidence="1">Uncharacterized protein</fullName>
    </submittedName>
</protein>
<evidence type="ECO:0000313" key="2">
    <source>
        <dbReference type="Proteomes" id="UP000199341"/>
    </source>
</evidence>
<dbReference type="OrthoDB" id="4255520at2"/>
<reference evidence="1 2" key="1">
    <citation type="submission" date="2016-10" db="EMBL/GenBank/DDBJ databases">
        <authorList>
            <person name="de Groot N.N."/>
        </authorList>
    </citation>
    <scope>NUCLEOTIDE SEQUENCE [LARGE SCALE GENOMIC DNA]</scope>
    <source>
        <strain evidence="1 2">CGMCC 4.2022</strain>
    </source>
</reference>
<evidence type="ECO:0000313" key="1">
    <source>
        <dbReference type="EMBL" id="SDO12308.1"/>
    </source>
</evidence>
<gene>
    <name evidence="1" type="ORF">SAMN05216259_107351</name>
</gene>
<proteinExistence type="predicted"/>
<dbReference type="RefSeq" id="WP_093785517.1">
    <property type="nucleotide sequence ID" value="NZ_FNIE01000007.1"/>
</dbReference>
<dbReference type="EMBL" id="FNIE01000007">
    <property type="protein sequence ID" value="SDO12308.1"/>
    <property type="molecule type" value="Genomic_DNA"/>
</dbReference>
<name>A0A1H0GZK9_9ACTN</name>
<accession>A0A1H0GZK9</accession>
<dbReference type="AlphaFoldDB" id="A0A1H0GZK9"/>
<sequence>MDAPVIVHAPGPGGRRVTIRGEHAGIATGPADVVEFLRRAGLEDLDVADLRRPDLIDWRGAGPDTWS</sequence>
<keyword evidence="2" id="KW-1185">Reference proteome</keyword>
<dbReference type="Proteomes" id="UP000199341">
    <property type="component" value="Unassembled WGS sequence"/>
</dbReference>
<organism evidence="1 2">
    <name type="scientific">Actinacidiphila guanduensis</name>
    <dbReference type="NCBI Taxonomy" id="310781"/>
    <lineage>
        <taxon>Bacteria</taxon>
        <taxon>Bacillati</taxon>
        <taxon>Actinomycetota</taxon>
        <taxon>Actinomycetes</taxon>
        <taxon>Kitasatosporales</taxon>
        <taxon>Streptomycetaceae</taxon>
        <taxon>Actinacidiphila</taxon>
    </lineage>
</organism>